<dbReference type="Proteomes" id="UP000008068">
    <property type="component" value="Unassembled WGS sequence"/>
</dbReference>
<feature type="compositionally biased region" description="Polar residues" evidence="1">
    <location>
        <begin position="96"/>
        <end position="111"/>
    </location>
</feature>
<accession>G0MN61</accession>
<evidence type="ECO:0000313" key="2">
    <source>
        <dbReference type="EMBL" id="EGT38316.1"/>
    </source>
</evidence>
<name>G0MN61_CAEBE</name>
<feature type="region of interest" description="Disordered" evidence="1">
    <location>
        <begin position="92"/>
        <end position="111"/>
    </location>
</feature>
<dbReference type="EMBL" id="GL379803">
    <property type="protein sequence ID" value="EGT38316.1"/>
    <property type="molecule type" value="Genomic_DNA"/>
</dbReference>
<dbReference type="AlphaFoldDB" id="G0MN61"/>
<keyword evidence="3" id="KW-1185">Reference proteome</keyword>
<reference evidence="3" key="1">
    <citation type="submission" date="2011-07" db="EMBL/GenBank/DDBJ databases">
        <authorList>
            <consortium name="Caenorhabditis brenneri Sequencing and Analysis Consortium"/>
            <person name="Wilson R.K."/>
        </authorList>
    </citation>
    <scope>NUCLEOTIDE SEQUENCE [LARGE SCALE GENOMIC DNA]</scope>
    <source>
        <strain evidence="3">PB2801</strain>
    </source>
</reference>
<dbReference type="HOGENOM" id="CLU_2160602_0_0_1"/>
<evidence type="ECO:0000256" key="1">
    <source>
        <dbReference type="SAM" id="MobiDB-lite"/>
    </source>
</evidence>
<proteinExistence type="predicted"/>
<organism evidence="3">
    <name type="scientific">Caenorhabditis brenneri</name>
    <name type="common">Nematode worm</name>
    <dbReference type="NCBI Taxonomy" id="135651"/>
    <lineage>
        <taxon>Eukaryota</taxon>
        <taxon>Metazoa</taxon>
        <taxon>Ecdysozoa</taxon>
        <taxon>Nematoda</taxon>
        <taxon>Chromadorea</taxon>
        <taxon>Rhabditida</taxon>
        <taxon>Rhabditina</taxon>
        <taxon>Rhabditomorpha</taxon>
        <taxon>Rhabditoidea</taxon>
        <taxon>Rhabditidae</taxon>
        <taxon>Peloderinae</taxon>
        <taxon>Caenorhabditis</taxon>
    </lineage>
</organism>
<evidence type="ECO:0000313" key="3">
    <source>
        <dbReference type="Proteomes" id="UP000008068"/>
    </source>
</evidence>
<sequence>MDIHTLNSAEIKEFGSLYQEKLKQEYELIDLYNTLESNYKKRKNVKNMSKKRLAEMWATFVDTREKKIEAEMEAARSERILEKLQERGDELGRLDSTCQTNASSRSSLHSI</sequence>
<gene>
    <name evidence="2" type="ORF">CAEBREN_18806</name>
</gene>
<protein>
    <submittedName>
        <fullName evidence="2">Uncharacterized protein</fullName>
    </submittedName>
</protein>
<dbReference type="InParanoid" id="G0MN61"/>